<reference evidence="2" key="1">
    <citation type="submission" date="2021-06" db="EMBL/GenBank/DDBJ databases">
        <title>Parelaphostrongylus tenuis whole genome reference sequence.</title>
        <authorList>
            <person name="Garwood T.J."/>
            <person name="Larsen P.A."/>
            <person name="Fountain-Jones N.M."/>
            <person name="Garbe J.R."/>
            <person name="Macchietto M.G."/>
            <person name="Kania S.A."/>
            <person name="Gerhold R.W."/>
            <person name="Richards J.E."/>
            <person name="Wolf T.M."/>
        </authorList>
    </citation>
    <scope>NUCLEOTIDE SEQUENCE</scope>
    <source>
        <strain evidence="2">MNPRO001-30</strain>
        <tissue evidence="2">Meninges</tissue>
    </source>
</reference>
<name>A0AAD5QIC1_PARTN</name>
<evidence type="ECO:0000313" key="2">
    <source>
        <dbReference type="EMBL" id="KAJ1353038.1"/>
    </source>
</evidence>
<sequence length="103" mass="12212">MVDDKQWSTRENNTGRENEMSQESKKEMYTTWGEMIRYWPKTTLCIVSNEFCERFSYYGMRTHRTGLFVGISQSCDCNEICLDEQSFAFIVTRCAMLDVMSRK</sequence>
<gene>
    <name evidence="2" type="ORF">KIN20_009583</name>
</gene>
<dbReference type="Proteomes" id="UP001196413">
    <property type="component" value="Unassembled WGS sequence"/>
</dbReference>
<dbReference type="InterPro" id="IPR036259">
    <property type="entry name" value="MFS_trans_sf"/>
</dbReference>
<dbReference type="AlphaFoldDB" id="A0AAD5QIC1"/>
<proteinExistence type="predicted"/>
<protein>
    <submittedName>
        <fullName evidence="2">Uncharacterized protein</fullName>
    </submittedName>
</protein>
<evidence type="ECO:0000256" key="1">
    <source>
        <dbReference type="SAM" id="MobiDB-lite"/>
    </source>
</evidence>
<keyword evidence="3" id="KW-1185">Reference proteome</keyword>
<comment type="caution">
    <text evidence="2">The sequence shown here is derived from an EMBL/GenBank/DDBJ whole genome shotgun (WGS) entry which is preliminary data.</text>
</comment>
<dbReference type="Gene3D" id="1.20.1250.20">
    <property type="entry name" value="MFS general substrate transporter like domains"/>
    <property type="match status" value="1"/>
</dbReference>
<feature type="region of interest" description="Disordered" evidence="1">
    <location>
        <begin position="1"/>
        <end position="25"/>
    </location>
</feature>
<dbReference type="EMBL" id="JAHQIW010001584">
    <property type="protein sequence ID" value="KAJ1353038.1"/>
    <property type="molecule type" value="Genomic_DNA"/>
</dbReference>
<evidence type="ECO:0000313" key="3">
    <source>
        <dbReference type="Proteomes" id="UP001196413"/>
    </source>
</evidence>
<organism evidence="2 3">
    <name type="scientific">Parelaphostrongylus tenuis</name>
    <name type="common">Meningeal worm</name>
    <dbReference type="NCBI Taxonomy" id="148309"/>
    <lineage>
        <taxon>Eukaryota</taxon>
        <taxon>Metazoa</taxon>
        <taxon>Ecdysozoa</taxon>
        <taxon>Nematoda</taxon>
        <taxon>Chromadorea</taxon>
        <taxon>Rhabditida</taxon>
        <taxon>Rhabditina</taxon>
        <taxon>Rhabditomorpha</taxon>
        <taxon>Strongyloidea</taxon>
        <taxon>Metastrongylidae</taxon>
        <taxon>Parelaphostrongylus</taxon>
    </lineage>
</organism>
<accession>A0AAD5QIC1</accession>